<sequence>MMPTDSFEAAATQRWVKQFAVDMNLCPFAGREVRSARVRYVVSGATGLENLLHSLHVECELLVEDEKIATTLLIHPHCLQSFDDYLDGLQVAEALLDSLGLIGVLQIAGFHPDYQFAGSSPDAVENYTNRTPYPTLHILREDAMERAIQAHGATEDIPLRNIDHLRSLGLTQVKRLREACFTGSVDAS</sequence>
<protein>
    <recommendedName>
        <fullName evidence="3">DUF1415 domain-containing protein</fullName>
    </recommendedName>
</protein>
<dbReference type="RefSeq" id="WP_229802642.1">
    <property type="nucleotide sequence ID" value="NZ_BMYM01000001.1"/>
</dbReference>
<name>A0A918XHM7_9GAMM</name>
<dbReference type="AlphaFoldDB" id="A0A918XHM7"/>
<keyword evidence="2" id="KW-1185">Reference proteome</keyword>
<organism evidence="1 2">
    <name type="scientific">Parahalioglobus pacificus</name>
    <dbReference type="NCBI Taxonomy" id="930806"/>
    <lineage>
        <taxon>Bacteria</taxon>
        <taxon>Pseudomonadati</taxon>
        <taxon>Pseudomonadota</taxon>
        <taxon>Gammaproteobacteria</taxon>
        <taxon>Cellvibrionales</taxon>
        <taxon>Halieaceae</taxon>
        <taxon>Parahalioglobus</taxon>
    </lineage>
</organism>
<comment type="caution">
    <text evidence="1">The sequence shown here is derived from an EMBL/GenBank/DDBJ whole genome shotgun (WGS) entry which is preliminary data.</text>
</comment>
<dbReference type="Pfam" id="PF07209">
    <property type="entry name" value="DUF1415"/>
    <property type="match status" value="1"/>
</dbReference>
<gene>
    <name evidence="1" type="ORF">GCM10007053_16090</name>
</gene>
<dbReference type="EMBL" id="BMYM01000001">
    <property type="protein sequence ID" value="GHD32217.1"/>
    <property type="molecule type" value="Genomic_DNA"/>
</dbReference>
<accession>A0A918XHM7</accession>
<reference evidence="1" key="2">
    <citation type="submission" date="2020-09" db="EMBL/GenBank/DDBJ databases">
        <authorList>
            <person name="Sun Q."/>
            <person name="Kim S."/>
        </authorList>
    </citation>
    <scope>NUCLEOTIDE SEQUENCE</scope>
    <source>
        <strain evidence="1">KCTC 23430</strain>
    </source>
</reference>
<dbReference type="InterPro" id="IPR009858">
    <property type="entry name" value="DUF1415"/>
</dbReference>
<evidence type="ECO:0000313" key="1">
    <source>
        <dbReference type="EMBL" id="GHD32217.1"/>
    </source>
</evidence>
<evidence type="ECO:0008006" key="3">
    <source>
        <dbReference type="Google" id="ProtNLM"/>
    </source>
</evidence>
<evidence type="ECO:0000313" key="2">
    <source>
        <dbReference type="Proteomes" id="UP000644693"/>
    </source>
</evidence>
<proteinExistence type="predicted"/>
<reference evidence="1" key="1">
    <citation type="journal article" date="2014" name="Int. J. Syst. Evol. Microbiol.">
        <title>Complete genome sequence of Corynebacterium casei LMG S-19264T (=DSM 44701T), isolated from a smear-ripened cheese.</title>
        <authorList>
            <consortium name="US DOE Joint Genome Institute (JGI-PGF)"/>
            <person name="Walter F."/>
            <person name="Albersmeier A."/>
            <person name="Kalinowski J."/>
            <person name="Ruckert C."/>
        </authorList>
    </citation>
    <scope>NUCLEOTIDE SEQUENCE</scope>
    <source>
        <strain evidence="1">KCTC 23430</strain>
    </source>
</reference>
<dbReference type="Proteomes" id="UP000644693">
    <property type="component" value="Unassembled WGS sequence"/>
</dbReference>